<dbReference type="AlphaFoldDB" id="A0AAX6BFN4"/>
<dbReference type="Proteomes" id="UP001165240">
    <property type="component" value="Unassembled WGS sequence"/>
</dbReference>
<proteinExistence type="predicted"/>
<name>A0AAX6BFN4_PRIMG</name>
<accession>A0AAX6BFN4</accession>
<protein>
    <submittedName>
        <fullName evidence="1">Uncharacterized protein</fullName>
    </submittedName>
</protein>
<dbReference type="EMBL" id="BSYK01000001">
    <property type="protein sequence ID" value="GMG72594.1"/>
    <property type="molecule type" value="Genomic_DNA"/>
</dbReference>
<evidence type="ECO:0000313" key="2">
    <source>
        <dbReference type="Proteomes" id="UP001165240"/>
    </source>
</evidence>
<gene>
    <name evidence="1" type="ORF">ShirakiTB12_10620</name>
</gene>
<organism evidence="1 2">
    <name type="scientific">Priestia megaterium</name>
    <name type="common">Bacillus megaterium</name>
    <dbReference type="NCBI Taxonomy" id="1404"/>
    <lineage>
        <taxon>Bacteria</taxon>
        <taxon>Bacillati</taxon>
        <taxon>Bacillota</taxon>
        <taxon>Bacilli</taxon>
        <taxon>Bacillales</taxon>
        <taxon>Bacillaceae</taxon>
        <taxon>Priestia</taxon>
    </lineage>
</organism>
<reference evidence="1" key="1">
    <citation type="journal article" date="2024" name="Appl Microbiol">
        <title>Effect of kuratsuki Bacillus and Priestia on Taste of Sake.</title>
        <authorList>
            <person name="Kobayashi K."/>
            <person name="Nishida H."/>
        </authorList>
    </citation>
    <scope>NUCLEOTIDE SEQUENCE</scope>
    <source>
        <strain evidence="1">B-12</strain>
    </source>
</reference>
<evidence type="ECO:0000313" key="1">
    <source>
        <dbReference type="EMBL" id="GMG72594.1"/>
    </source>
</evidence>
<comment type="caution">
    <text evidence="1">The sequence shown here is derived from an EMBL/GenBank/DDBJ whole genome shotgun (WGS) entry which is preliminary data.</text>
</comment>
<sequence>MYEFILFLWKLKNSIRCKARAYRQVLKLSDQFFKQEAITSVDKEKVVRILYFAGIVYSTSE</sequence>